<dbReference type="GO" id="GO:0005524">
    <property type="term" value="F:ATP binding"/>
    <property type="evidence" value="ECO:0007669"/>
    <property type="project" value="UniProtKB-KW"/>
</dbReference>
<evidence type="ECO:0000259" key="4">
    <source>
        <dbReference type="PROSITE" id="PS50035"/>
    </source>
</evidence>
<evidence type="ECO:0008006" key="8">
    <source>
        <dbReference type="Google" id="ProtNLM"/>
    </source>
</evidence>
<dbReference type="SUPFAM" id="SSF56024">
    <property type="entry name" value="Phospholipase D/nuclease"/>
    <property type="match status" value="1"/>
</dbReference>
<dbReference type="AlphaFoldDB" id="A0A497XSC2"/>
<dbReference type="PROSITE" id="PS50035">
    <property type="entry name" value="PLD"/>
    <property type="match status" value="1"/>
</dbReference>
<gene>
    <name evidence="6" type="ORF">BCF55_0294</name>
</gene>
<protein>
    <recommendedName>
        <fullName evidence="8">PLD phosphodiesterase domain-containing protein</fullName>
    </recommendedName>
</protein>
<dbReference type="GO" id="GO:0006793">
    <property type="term" value="P:phosphorus metabolic process"/>
    <property type="evidence" value="ECO:0007669"/>
    <property type="project" value="UniProtKB-ARBA"/>
</dbReference>
<evidence type="ECO:0000313" key="7">
    <source>
        <dbReference type="Proteomes" id="UP000267841"/>
    </source>
</evidence>
<keyword evidence="1" id="KW-0547">Nucleotide-binding</keyword>
<dbReference type="InterPro" id="IPR008571">
    <property type="entry name" value="HerA-like"/>
</dbReference>
<evidence type="ECO:0000256" key="2">
    <source>
        <dbReference type="ARBA" id="ARBA00022801"/>
    </source>
</evidence>
<dbReference type="PROSITE" id="PS51193">
    <property type="entry name" value="HELICASE_ATP_BIND_2"/>
    <property type="match status" value="1"/>
</dbReference>
<dbReference type="InterPro" id="IPR025202">
    <property type="entry name" value="PLD-like_dom"/>
</dbReference>
<dbReference type="PANTHER" id="PTHR42957">
    <property type="entry name" value="HELICASE MJ1565-RELATED"/>
    <property type="match status" value="1"/>
</dbReference>
<feature type="domain" description="PLD phosphodiesterase" evidence="4">
    <location>
        <begin position="81"/>
        <end position="108"/>
    </location>
</feature>
<dbReference type="SMART" id="SM00382">
    <property type="entry name" value="AAA"/>
    <property type="match status" value="1"/>
</dbReference>
<dbReference type="SMART" id="SM00155">
    <property type="entry name" value="PLDc"/>
    <property type="match status" value="1"/>
</dbReference>
<reference evidence="6 7" key="1">
    <citation type="submission" date="2018-10" db="EMBL/GenBank/DDBJ databases">
        <title>Genomic Encyclopedia of Archaeal and Bacterial Type Strains, Phase II (KMG-II): from individual species to whole genera.</title>
        <authorList>
            <person name="Goeker M."/>
        </authorList>
    </citation>
    <scope>NUCLEOTIDE SEQUENCE [LARGE SCALE GENOMIC DNA]</scope>
    <source>
        <strain evidence="6 7">DSM 16510</strain>
    </source>
</reference>
<evidence type="ECO:0000256" key="1">
    <source>
        <dbReference type="ARBA" id="ARBA00022741"/>
    </source>
</evidence>
<evidence type="ECO:0000256" key="3">
    <source>
        <dbReference type="ARBA" id="ARBA00022840"/>
    </source>
</evidence>
<accession>A0A497XSC2</accession>
<organism evidence="6 7">
    <name type="scientific">Hydrogenivirga caldilitoris</name>
    <dbReference type="NCBI Taxonomy" id="246264"/>
    <lineage>
        <taxon>Bacteria</taxon>
        <taxon>Pseudomonadati</taxon>
        <taxon>Aquificota</taxon>
        <taxon>Aquificia</taxon>
        <taxon>Aquificales</taxon>
        <taxon>Aquificaceae</taxon>
        <taxon>Hydrogenivirga</taxon>
    </lineage>
</organism>
<comment type="caution">
    <text evidence="6">The sequence shown here is derived from an EMBL/GenBank/DDBJ whole genome shotgun (WGS) entry which is preliminary data.</text>
</comment>
<dbReference type="RefSeq" id="WP_121009093.1">
    <property type="nucleotide sequence ID" value="NZ_RCCJ01000001.1"/>
</dbReference>
<dbReference type="InterPro" id="IPR027417">
    <property type="entry name" value="P-loop_NTPase"/>
</dbReference>
<name>A0A497XSC2_9AQUI</name>
<dbReference type="Pfam" id="PF13091">
    <property type="entry name" value="PLDc_2"/>
    <property type="match status" value="1"/>
</dbReference>
<dbReference type="GO" id="GO:0016787">
    <property type="term" value="F:hydrolase activity"/>
    <property type="evidence" value="ECO:0007669"/>
    <property type="project" value="UniProtKB-KW"/>
</dbReference>
<keyword evidence="7" id="KW-1185">Reference proteome</keyword>
<dbReference type="SUPFAM" id="SSF52540">
    <property type="entry name" value="P-loop containing nucleoside triphosphate hydrolases"/>
    <property type="match status" value="1"/>
</dbReference>
<keyword evidence="2" id="KW-0378">Hydrolase</keyword>
<evidence type="ECO:0000259" key="5">
    <source>
        <dbReference type="PROSITE" id="PS51193"/>
    </source>
</evidence>
<dbReference type="Gene3D" id="3.40.50.300">
    <property type="entry name" value="P-loop containing nucleotide triphosphate hydrolases"/>
    <property type="match status" value="2"/>
</dbReference>
<dbReference type="InterPro" id="IPR003593">
    <property type="entry name" value="AAA+_ATPase"/>
</dbReference>
<proteinExistence type="predicted"/>
<dbReference type="InterPro" id="IPR001736">
    <property type="entry name" value="PLipase_D/transphosphatidylase"/>
</dbReference>
<sequence length="643" mass="73023">MNVLRGEEILDKLRELFSKADKSVKVCSAWIKGEVFRELLSQLKEGIKVEVIVRASSYEDLKITDAQVFKAVREIGGKVYLNPKLHAKFVVVDGKEAVLGSANVTHSGLSPEGNIEAAVYISEIKKVKELEENFEEIKLQSYDPSKVLAFVLSLETAREGLVLLTREIQEQTYVKIPTEKGNFFLARIFDIRSLNLSLPGLDGDSFLKESGFIREVFGERELDWKVASLFAKSQEGVEVQVAKFEVLGEYERERNLFKTPIKPVRAGSPVEKLEVEEESLRAILLKNHSGYDMRFPTYLGRLQGTEVKAFLDMDKVISMHMAVIGTTGSGKTTFVKKVLKNFQQPVRVYLFDMYGEYYEELKELGSVRNVQLPNVLIPADGDDLKRMLKESGLSLSERSSDEKELMSFLRKHVKSELDRSDLREKSLETLIKEAALHLKDRFLRDSLLDILDSWKRTYGEESVKLQPKVLKSLSESLKAPERIVIYNYRDVDITETRINVAGLIMREILKEAKTAPSDRLIVLEEAHNFAPERGTAEVQAGRENLAYLSARRIAMEGRKLRLGLVAITQRPANISKFILSQLNTQVIFKLITKNDLEAVAPFFESSKDDVFNLLPFLKPGTAYISGLAVPFSFLFQMEEIPYW</sequence>
<dbReference type="PANTHER" id="PTHR42957:SF1">
    <property type="entry name" value="HELICASE MJ1565-RELATED"/>
    <property type="match status" value="1"/>
</dbReference>
<keyword evidence="3" id="KW-0067">ATP-binding</keyword>
<feature type="domain" description="Helicase ATP-binding" evidence="5">
    <location>
        <begin position="283"/>
        <end position="581"/>
    </location>
</feature>
<dbReference type="Proteomes" id="UP000267841">
    <property type="component" value="Unassembled WGS sequence"/>
</dbReference>
<dbReference type="InterPro" id="IPR002789">
    <property type="entry name" value="HerA_central"/>
</dbReference>
<dbReference type="InterPro" id="IPR014013">
    <property type="entry name" value="Helic_SF1/SF2_ATP-bd_DinG/Rad3"/>
</dbReference>
<dbReference type="EMBL" id="RCCJ01000001">
    <property type="protein sequence ID" value="RLJ70032.1"/>
    <property type="molecule type" value="Genomic_DNA"/>
</dbReference>
<dbReference type="Pfam" id="PF01935">
    <property type="entry name" value="DUF87"/>
    <property type="match status" value="1"/>
</dbReference>
<dbReference type="Gene3D" id="3.30.870.10">
    <property type="entry name" value="Endonuclease Chain A"/>
    <property type="match status" value="1"/>
</dbReference>
<evidence type="ECO:0000313" key="6">
    <source>
        <dbReference type="EMBL" id="RLJ70032.1"/>
    </source>
</evidence>
<dbReference type="OrthoDB" id="9806951at2"/>